<dbReference type="Proteomes" id="UP001058184">
    <property type="component" value="Chromosome"/>
</dbReference>
<dbReference type="InterPro" id="IPR009628">
    <property type="entry name" value="Phage_tape_measure_N"/>
</dbReference>
<dbReference type="PANTHER" id="PTHR37813">
    <property type="entry name" value="FELS-2 PROPHAGE PROTEIN"/>
    <property type="match status" value="1"/>
</dbReference>
<dbReference type="RefSeq" id="WP_260003798.1">
    <property type="nucleotide sequence ID" value="NZ_CP081078.1"/>
</dbReference>
<protein>
    <submittedName>
        <fullName evidence="3">Phage tail length tape measure family protein</fullName>
    </submittedName>
</protein>
<evidence type="ECO:0000256" key="1">
    <source>
        <dbReference type="SAM" id="Phobius"/>
    </source>
</evidence>
<evidence type="ECO:0000259" key="2">
    <source>
        <dbReference type="Pfam" id="PF06791"/>
    </source>
</evidence>
<name>A0ABY5X074_LEICA</name>
<dbReference type="Pfam" id="PF06791">
    <property type="entry name" value="TMP_2"/>
    <property type="match status" value="1"/>
</dbReference>
<sequence>MLDLLKFDITAQDRSASAFGRIKNELGGVKGALAGVNDYARRAGRSMRNAGAGLSAAVTAPLAFLGKESVQLYDQQVQAETAVQQALKSTGGAAGRTADELKGLASALQGATTFGDEDILRNVTAPLLTFTKVQGDVFDRAQANVLDMATLLKMDLKSASILVGKALNDPVKGISALSRSGVQFSESQKGVIKSLVETGDVAGAQALILQELESQFQGQAAAAAASPLGQWRQLSNAIGDVKEELGAQIVPFLKPVVESVKEGVEWFAALDPEVKRNVVVFGGLAAVIGPIVGALGLVSLGVSGIATAFGGLTAVLLANPIVAAIAAVAGGAYLIYRNWDGISAWFAQVWEGLRGVFSAGWEGLKSLLLNYTAPGLIYQNWGSIAEWFEARFAQVRTAFSIAWSGIKGILSGQYSPSEMIYSLWSGIGSWFSALAPQLTAAFTDLWEAIRAEVAQWGARFVAVGSDIVQGMIDGIKQKWVDLKSTVADLGSGVAQTVKDMLGIRSPSRVFKGIGRDVVAGLGLGIRENSETALGEIEALTQGLIAAGRGAAEAGGEIDGVKTGVMGSLQDLRSGAQQVFKDVLGNARGFKDSLSSVLDGLANRVLSSGIDALFGAIWPNAKGNAFSGGRVTAFANGGVVASPTLFPMRGGTGLMGEAGPEAILPLARGSDGRLGVQLQSGGGAGGGGSGARVDLVVHAAEGVTVEQAGQIAGNVALRLVQASAKAQRQQLRANVLTDSARK</sequence>
<dbReference type="EMBL" id="CP081078">
    <property type="protein sequence ID" value="UWQ59967.1"/>
    <property type="molecule type" value="Genomic_DNA"/>
</dbReference>
<feature type="transmembrane region" description="Helical" evidence="1">
    <location>
        <begin position="308"/>
        <end position="336"/>
    </location>
</feature>
<reference evidence="3" key="1">
    <citation type="submission" date="2021-08" db="EMBL/GenBank/DDBJ databases">
        <authorList>
            <person name="Nwanade C."/>
            <person name="Wang M."/>
            <person name="Masoudi A."/>
            <person name="Yu Z."/>
            <person name="Liu J."/>
        </authorList>
    </citation>
    <scope>NUCLEOTIDE SEQUENCE</scope>
    <source>
        <strain evidence="3">S141</strain>
    </source>
</reference>
<proteinExistence type="predicted"/>
<keyword evidence="1" id="KW-0472">Membrane</keyword>
<dbReference type="PANTHER" id="PTHR37813:SF1">
    <property type="entry name" value="FELS-2 PROPHAGE PROTEIN"/>
    <property type="match status" value="1"/>
</dbReference>
<organism evidence="3 4">
    <name type="scientific">Leisingera caerulea</name>
    <name type="common">Phaeobacter caeruleus</name>
    <dbReference type="NCBI Taxonomy" id="506591"/>
    <lineage>
        <taxon>Bacteria</taxon>
        <taxon>Pseudomonadati</taxon>
        <taxon>Pseudomonadota</taxon>
        <taxon>Alphaproteobacteria</taxon>
        <taxon>Rhodobacterales</taxon>
        <taxon>Roseobacteraceae</taxon>
        <taxon>Leisingera</taxon>
    </lineage>
</organism>
<accession>A0ABY5X074</accession>
<feature type="domain" description="Bacteriophage tail tape measure N-terminal" evidence="2">
    <location>
        <begin position="20"/>
        <end position="179"/>
    </location>
</feature>
<keyword evidence="1" id="KW-1133">Transmembrane helix</keyword>
<keyword evidence="4" id="KW-1185">Reference proteome</keyword>
<gene>
    <name evidence="3" type="ORF">K3722_07505</name>
</gene>
<evidence type="ECO:0000313" key="4">
    <source>
        <dbReference type="Proteomes" id="UP001058184"/>
    </source>
</evidence>
<evidence type="ECO:0000313" key="3">
    <source>
        <dbReference type="EMBL" id="UWQ59967.1"/>
    </source>
</evidence>
<keyword evidence="1" id="KW-0812">Transmembrane</keyword>
<feature type="transmembrane region" description="Helical" evidence="1">
    <location>
        <begin position="278"/>
        <end position="302"/>
    </location>
</feature>